<keyword evidence="1" id="KW-0812">Transmembrane</keyword>
<keyword evidence="3" id="KW-1185">Reference proteome</keyword>
<feature type="transmembrane region" description="Helical" evidence="1">
    <location>
        <begin position="39"/>
        <end position="62"/>
    </location>
</feature>
<dbReference type="AlphaFoldDB" id="A0A498BXC0"/>
<reference evidence="2 3" key="1">
    <citation type="journal article" date="2015" name="Stand. Genomic Sci.">
        <title>Genomic Encyclopedia of Bacterial and Archaeal Type Strains, Phase III: the genomes of soil and plant-associated and newly described type strains.</title>
        <authorList>
            <person name="Whitman W.B."/>
            <person name="Woyke T."/>
            <person name="Klenk H.P."/>
            <person name="Zhou Y."/>
            <person name="Lilburn T.G."/>
            <person name="Beck B.J."/>
            <person name="De Vos P."/>
            <person name="Vandamme P."/>
            <person name="Eisen J.A."/>
            <person name="Garrity G."/>
            <person name="Hugenholtz P."/>
            <person name="Kyrpides N.C."/>
        </authorList>
    </citation>
    <scope>NUCLEOTIDE SEQUENCE [LARGE SCALE GENOMIC DNA]</scope>
    <source>
        <strain evidence="2 3">S2T63</strain>
    </source>
</reference>
<dbReference type="Proteomes" id="UP000273158">
    <property type="component" value="Unassembled WGS sequence"/>
</dbReference>
<keyword evidence="1" id="KW-1133">Transmembrane helix</keyword>
<evidence type="ECO:0000313" key="2">
    <source>
        <dbReference type="EMBL" id="RLK47972.1"/>
    </source>
</evidence>
<name>A0A498BXC0_9MICO</name>
<evidence type="ECO:0000313" key="3">
    <source>
        <dbReference type="Proteomes" id="UP000273158"/>
    </source>
</evidence>
<evidence type="ECO:0008006" key="4">
    <source>
        <dbReference type="Google" id="ProtNLM"/>
    </source>
</evidence>
<dbReference type="SUPFAM" id="SSF53756">
    <property type="entry name" value="UDP-Glycosyltransferase/glycogen phosphorylase"/>
    <property type="match status" value="1"/>
</dbReference>
<comment type="caution">
    <text evidence="2">The sequence shown here is derived from an EMBL/GenBank/DDBJ whole genome shotgun (WGS) entry which is preliminary data.</text>
</comment>
<dbReference type="EMBL" id="RCDB01000003">
    <property type="protein sequence ID" value="RLK47972.1"/>
    <property type="molecule type" value="Genomic_DNA"/>
</dbReference>
<organism evidence="2 3">
    <name type="scientific">Microbacterium telephonicum</name>
    <dbReference type="NCBI Taxonomy" id="1714841"/>
    <lineage>
        <taxon>Bacteria</taxon>
        <taxon>Bacillati</taxon>
        <taxon>Actinomycetota</taxon>
        <taxon>Actinomycetes</taxon>
        <taxon>Micrococcales</taxon>
        <taxon>Microbacteriaceae</taxon>
        <taxon>Microbacterium</taxon>
    </lineage>
</organism>
<keyword evidence="1" id="KW-0472">Membrane</keyword>
<accession>A0A498BXC0</accession>
<sequence>MRYGASVTSTAFLEPSASGASRIRWVREYIAHLRRARRMGAGCVVILWPVLGYLDFIVLRFLRLANASVVIHDPTPLVRAVGYGAWARAFARVLGRGSAITHSQIAREEVVAHLGESRTRLIHHPILSIDGRVSAEREPRVVRVLGQYKPSRNVEALESIAADDRISGHSFEIVGRGWPLVRGWKVTPEFVAEQELDHLISDSAAIVIPYTRFYQSGIAVRAIELGRPVVGPRRSSLAALFGVDAICLVDEDWGKGIANALSITEEQLSTVRVNYTALVDSTTRRYFETEN</sequence>
<protein>
    <recommendedName>
        <fullName evidence="4">Glycosyltransferase involved in cell wall biosynthesis</fullName>
    </recommendedName>
</protein>
<evidence type="ECO:0000256" key="1">
    <source>
        <dbReference type="SAM" id="Phobius"/>
    </source>
</evidence>
<proteinExistence type="predicted"/>
<gene>
    <name evidence="2" type="ORF">C7474_2571</name>
</gene>